<gene>
    <name evidence="1" type="ORF">NUW58_g3802</name>
</gene>
<protein>
    <submittedName>
        <fullName evidence="1">Uncharacterized protein</fullName>
    </submittedName>
</protein>
<proteinExistence type="predicted"/>
<organism evidence="1 2">
    <name type="scientific">Xylaria curta</name>
    <dbReference type="NCBI Taxonomy" id="42375"/>
    <lineage>
        <taxon>Eukaryota</taxon>
        <taxon>Fungi</taxon>
        <taxon>Dikarya</taxon>
        <taxon>Ascomycota</taxon>
        <taxon>Pezizomycotina</taxon>
        <taxon>Sordariomycetes</taxon>
        <taxon>Xylariomycetidae</taxon>
        <taxon>Xylariales</taxon>
        <taxon>Xylariaceae</taxon>
        <taxon>Xylaria</taxon>
    </lineage>
</organism>
<dbReference type="EMBL" id="JAPDGR010000607">
    <property type="protein sequence ID" value="KAJ2988779.1"/>
    <property type="molecule type" value="Genomic_DNA"/>
</dbReference>
<accession>A0ACC1PCA9</accession>
<keyword evidence="2" id="KW-1185">Reference proteome</keyword>
<comment type="caution">
    <text evidence="1">The sequence shown here is derived from an EMBL/GenBank/DDBJ whole genome shotgun (WGS) entry which is preliminary data.</text>
</comment>
<evidence type="ECO:0000313" key="1">
    <source>
        <dbReference type="EMBL" id="KAJ2988779.1"/>
    </source>
</evidence>
<dbReference type="Proteomes" id="UP001143856">
    <property type="component" value="Unassembled WGS sequence"/>
</dbReference>
<sequence>MLTIEVMSRATNMAMLIAGRAVQGVGGSGIFVIGETIIGDLVPLRERGNYFAIRFTMISAGTAFGPLFGGLLVSYSTWRWAFYLGLPIGSLVLVLLFVFLQVNYDNSRTLAAKISSIDWLGMAIFIGASSSVLISLSWAGGRYSWSSYEVFVPLVVGVVALVGFVALEASPFVANPMIPLYLFANPITAVTFVLFFIEGMMIPWTAYFLPVYFQVLLPGMLTHGPAAITGGLLLAKFGRYKPIIVVSFSLRVVGTGLFLLLDENSSTGAWVGFQIIKSIGGGLAVPTLMPAFLAPLTDKDTAIATATSIFVYSFGGILGAAIASTIFSSRAAQLAGSGAISSNATVAAEFMAGGAYQHATAKFIDSLSIETRAQVVMVQRSALQRLWQVGIAFAALGLIAAAMLKEVPLRKELNSEFRMIEKDKRNKEMVEITVKEASASTA</sequence>
<name>A0ACC1PCA9_9PEZI</name>
<reference evidence="1" key="1">
    <citation type="submission" date="2022-10" db="EMBL/GenBank/DDBJ databases">
        <title>Genome Sequence of Xylaria curta.</title>
        <authorList>
            <person name="Buettner E."/>
        </authorList>
    </citation>
    <scope>NUCLEOTIDE SEQUENCE</scope>
    <source>
        <strain evidence="1">Babe10</strain>
    </source>
</reference>
<evidence type="ECO:0000313" key="2">
    <source>
        <dbReference type="Proteomes" id="UP001143856"/>
    </source>
</evidence>